<dbReference type="EMBL" id="CAJOBB010028048">
    <property type="protein sequence ID" value="CAF4427137.1"/>
    <property type="molecule type" value="Genomic_DNA"/>
</dbReference>
<dbReference type="Proteomes" id="UP000663868">
    <property type="component" value="Unassembled WGS sequence"/>
</dbReference>
<evidence type="ECO:0000313" key="1">
    <source>
        <dbReference type="EMBL" id="CAF4427137.1"/>
    </source>
</evidence>
<evidence type="ECO:0000313" key="2">
    <source>
        <dbReference type="Proteomes" id="UP000663868"/>
    </source>
</evidence>
<dbReference type="AlphaFoldDB" id="A0A820QRS2"/>
<protein>
    <submittedName>
        <fullName evidence="1">Uncharacterized protein</fullName>
    </submittedName>
</protein>
<name>A0A820QRS2_9BILA</name>
<comment type="caution">
    <text evidence="1">The sequence shown here is derived from an EMBL/GenBank/DDBJ whole genome shotgun (WGS) entry which is preliminary data.</text>
</comment>
<gene>
    <name evidence="1" type="ORF">KXQ929_LOCUS52558</name>
</gene>
<feature type="non-terminal residue" evidence="1">
    <location>
        <position position="1"/>
    </location>
</feature>
<reference evidence="1" key="1">
    <citation type="submission" date="2021-02" db="EMBL/GenBank/DDBJ databases">
        <authorList>
            <person name="Nowell W R."/>
        </authorList>
    </citation>
    <scope>NUCLEOTIDE SEQUENCE</scope>
</reference>
<sequence length="45" mass="5013">SELISTIEPVYYNSTIEEDTTFFVEDTSTITNSIQSSSSSIYKKG</sequence>
<organism evidence="1 2">
    <name type="scientific">Adineta steineri</name>
    <dbReference type="NCBI Taxonomy" id="433720"/>
    <lineage>
        <taxon>Eukaryota</taxon>
        <taxon>Metazoa</taxon>
        <taxon>Spiralia</taxon>
        <taxon>Gnathifera</taxon>
        <taxon>Rotifera</taxon>
        <taxon>Eurotatoria</taxon>
        <taxon>Bdelloidea</taxon>
        <taxon>Adinetida</taxon>
        <taxon>Adinetidae</taxon>
        <taxon>Adineta</taxon>
    </lineage>
</organism>
<accession>A0A820QRS2</accession>
<proteinExistence type="predicted"/>